<reference evidence="2 3" key="1">
    <citation type="submission" date="2016-01" db="EMBL/GenBank/DDBJ databases">
        <title>Draft Genome Sequences of Seven Thermophilic Sporeformers Isolated from Foods.</title>
        <authorList>
            <person name="Berendsen E.M."/>
            <person name="Wells-Bennik M.H."/>
            <person name="Krawcyk A.O."/>
            <person name="De Jong A."/>
            <person name="Holsappel S."/>
            <person name="Eijlander R.T."/>
            <person name="Kuipers O.P."/>
        </authorList>
    </citation>
    <scope>NUCLEOTIDE SEQUENCE [LARGE SCALE GENOMIC DNA]</scope>
    <source>
        <strain evidence="2 3">B4135</strain>
    </source>
</reference>
<gene>
    <name evidence="2" type="ORF">B4135_0492</name>
</gene>
<organism evidence="2 3">
    <name type="scientific">Caldibacillus debilis</name>
    <dbReference type="NCBI Taxonomy" id="301148"/>
    <lineage>
        <taxon>Bacteria</taxon>
        <taxon>Bacillati</taxon>
        <taxon>Bacillota</taxon>
        <taxon>Bacilli</taxon>
        <taxon>Bacillales</taxon>
        <taxon>Bacillaceae</taxon>
        <taxon>Caldibacillus</taxon>
    </lineage>
</organism>
<protein>
    <submittedName>
        <fullName evidence="2">Uncharacterized protein</fullName>
    </submittedName>
</protein>
<accession>A0A150L987</accession>
<evidence type="ECO:0000313" key="2">
    <source>
        <dbReference type="EMBL" id="KYD08810.1"/>
    </source>
</evidence>
<dbReference type="Proteomes" id="UP000075683">
    <property type="component" value="Unassembled WGS sequence"/>
</dbReference>
<sequence>MAPAEAPGSFFHSDFGRSRKQTFSIIFPDFFALIQAYTPDSGPRVTREGMPKSGRRLFP</sequence>
<evidence type="ECO:0000256" key="1">
    <source>
        <dbReference type="SAM" id="MobiDB-lite"/>
    </source>
</evidence>
<evidence type="ECO:0000313" key="3">
    <source>
        <dbReference type="Proteomes" id="UP000075683"/>
    </source>
</evidence>
<name>A0A150L987_9BACI</name>
<proteinExistence type="predicted"/>
<feature type="region of interest" description="Disordered" evidence="1">
    <location>
        <begin position="40"/>
        <end position="59"/>
    </location>
</feature>
<dbReference type="EMBL" id="LQYT01000135">
    <property type="protein sequence ID" value="KYD08810.1"/>
    <property type="molecule type" value="Genomic_DNA"/>
</dbReference>
<comment type="caution">
    <text evidence="2">The sequence shown here is derived from an EMBL/GenBank/DDBJ whole genome shotgun (WGS) entry which is preliminary data.</text>
</comment>
<dbReference type="AlphaFoldDB" id="A0A150L987"/>